<evidence type="ECO:0000259" key="1">
    <source>
        <dbReference type="Pfam" id="PF14206"/>
    </source>
</evidence>
<proteinExistence type="predicted"/>
<dbReference type="AlphaFoldDB" id="A0A917HGU7"/>
<dbReference type="Pfam" id="PF14206">
    <property type="entry name" value="Cys_rich_CPCC"/>
    <property type="match status" value="1"/>
</dbReference>
<protein>
    <recommendedName>
        <fullName evidence="1">Cysteine-rich CPCC domain-containing protein</fullName>
    </recommendedName>
</protein>
<sequence>MNEIASSNRVSCPCCGYLTLVERGGFEICCLCKWEDDGQDDPDADEVRGGSLTEARNNFKVNYTMYSDERNILSQSETEISTKKALMTEFDKLKTADDNSAEPIWDKINSLEEALADIVYESAIQYSDNVEKNQ</sequence>
<keyword evidence="3" id="KW-1185">Reference proteome</keyword>
<evidence type="ECO:0000313" key="2">
    <source>
        <dbReference type="EMBL" id="GGG78643.1"/>
    </source>
</evidence>
<feature type="domain" description="Cysteine-rich CPCC" evidence="1">
    <location>
        <begin position="11"/>
        <end position="62"/>
    </location>
</feature>
<evidence type="ECO:0000313" key="3">
    <source>
        <dbReference type="Proteomes" id="UP000600247"/>
    </source>
</evidence>
<comment type="caution">
    <text evidence="2">The sequence shown here is derived from an EMBL/GenBank/DDBJ whole genome shotgun (WGS) entry which is preliminary data.</text>
</comment>
<name>A0A917HGU7_9BACL</name>
<dbReference type="EMBL" id="BMHY01000008">
    <property type="protein sequence ID" value="GGG78643.1"/>
    <property type="molecule type" value="Genomic_DNA"/>
</dbReference>
<accession>A0A917HGU7</accession>
<dbReference type="InterPro" id="IPR025983">
    <property type="entry name" value="Cys_rich_CPCC"/>
</dbReference>
<gene>
    <name evidence="2" type="ORF">GCM10010918_39490</name>
</gene>
<organism evidence="2 3">
    <name type="scientific">Paenibacillus radicis</name>
    <name type="common">ex Gao et al. 2016</name>
    <dbReference type="NCBI Taxonomy" id="1737354"/>
    <lineage>
        <taxon>Bacteria</taxon>
        <taxon>Bacillati</taxon>
        <taxon>Bacillota</taxon>
        <taxon>Bacilli</taxon>
        <taxon>Bacillales</taxon>
        <taxon>Paenibacillaceae</taxon>
        <taxon>Paenibacillus</taxon>
    </lineage>
</organism>
<dbReference type="RefSeq" id="WP_188890912.1">
    <property type="nucleotide sequence ID" value="NZ_BMHY01000008.1"/>
</dbReference>
<reference evidence="2 3" key="1">
    <citation type="journal article" date="2014" name="Int. J. Syst. Evol. Microbiol.">
        <title>Complete genome sequence of Corynebacterium casei LMG S-19264T (=DSM 44701T), isolated from a smear-ripened cheese.</title>
        <authorList>
            <consortium name="US DOE Joint Genome Institute (JGI-PGF)"/>
            <person name="Walter F."/>
            <person name="Albersmeier A."/>
            <person name="Kalinowski J."/>
            <person name="Ruckert C."/>
        </authorList>
    </citation>
    <scope>NUCLEOTIDE SEQUENCE [LARGE SCALE GENOMIC DNA]</scope>
    <source>
        <strain evidence="2 3">CGMCC 1.15286</strain>
    </source>
</reference>
<dbReference type="Proteomes" id="UP000600247">
    <property type="component" value="Unassembled WGS sequence"/>
</dbReference>